<gene>
    <name evidence="2" type="ORF">CFP56_031965</name>
</gene>
<accession>A0AAW0JJ23</accession>
<protein>
    <submittedName>
        <fullName evidence="2">Uncharacterized protein</fullName>
    </submittedName>
</protein>
<evidence type="ECO:0000256" key="1">
    <source>
        <dbReference type="SAM" id="MobiDB-lite"/>
    </source>
</evidence>
<name>A0AAW0JJ23_QUESU</name>
<feature type="compositionally biased region" description="Low complexity" evidence="1">
    <location>
        <begin position="93"/>
        <end position="106"/>
    </location>
</feature>
<feature type="region of interest" description="Disordered" evidence="1">
    <location>
        <begin position="242"/>
        <end position="279"/>
    </location>
</feature>
<dbReference type="PRINTS" id="PR01217">
    <property type="entry name" value="PRICHEXTENSN"/>
</dbReference>
<proteinExistence type="predicted"/>
<reference evidence="2 3" key="1">
    <citation type="journal article" date="2018" name="Sci. Data">
        <title>The draft genome sequence of cork oak.</title>
        <authorList>
            <person name="Ramos A.M."/>
            <person name="Usie A."/>
            <person name="Barbosa P."/>
            <person name="Barros P.M."/>
            <person name="Capote T."/>
            <person name="Chaves I."/>
            <person name="Simoes F."/>
            <person name="Abreu I."/>
            <person name="Carrasquinho I."/>
            <person name="Faro C."/>
            <person name="Guimaraes J.B."/>
            <person name="Mendonca D."/>
            <person name="Nobrega F."/>
            <person name="Rodrigues L."/>
            <person name="Saibo N.J.M."/>
            <person name="Varela M.C."/>
            <person name="Egas C."/>
            <person name="Matos J."/>
            <person name="Miguel C.M."/>
            <person name="Oliveira M.M."/>
            <person name="Ricardo C.P."/>
            <person name="Goncalves S."/>
        </authorList>
    </citation>
    <scope>NUCLEOTIDE SEQUENCE [LARGE SCALE GENOMIC DNA]</scope>
    <source>
        <strain evidence="3">cv. HL8</strain>
    </source>
</reference>
<organism evidence="2 3">
    <name type="scientific">Quercus suber</name>
    <name type="common">Cork oak</name>
    <dbReference type="NCBI Taxonomy" id="58331"/>
    <lineage>
        <taxon>Eukaryota</taxon>
        <taxon>Viridiplantae</taxon>
        <taxon>Streptophyta</taxon>
        <taxon>Embryophyta</taxon>
        <taxon>Tracheophyta</taxon>
        <taxon>Spermatophyta</taxon>
        <taxon>Magnoliopsida</taxon>
        <taxon>eudicotyledons</taxon>
        <taxon>Gunneridae</taxon>
        <taxon>Pentapetalae</taxon>
        <taxon>rosids</taxon>
        <taxon>fabids</taxon>
        <taxon>Fagales</taxon>
        <taxon>Fagaceae</taxon>
        <taxon>Quercus</taxon>
    </lineage>
</organism>
<comment type="caution">
    <text evidence="2">The sequence shown here is derived from an EMBL/GenBank/DDBJ whole genome shotgun (WGS) entry which is preliminary data.</text>
</comment>
<feature type="compositionally biased region" description="Pro residues" evidence="1">
    <location>
        <begin position="141"/>
        <end position="184"/>
    </location>
</feature>
<keyword evidence="3" id="KW-1185">Reference proteome</keyword>
<dbReference type="AlphaFoldDB" id="A0AAW0JJ23"/>
<feature type="region of interest" description="Disordered" evidence="1">
    <location>
        <begin position="87"/>
        <end position="228"/>
    </location>
</feature>
<sequence length="498" mass="55059">MYELKDFNFNNTRVKPSFLPLPSSGSMAAANAGQIEVAHLGPIDDSVLTLQIEHLSEAIWNGWLWVPNKKNRPAHIFKDRYHEQITSMLPGQRPSTTERPSTSTTPVERGFRPLVATPQVVPTPNPSPSTRHPSPSLNIPSPIPHPSLSPNIPSPTPLPSPAPNIPPPIPHLCPGSDIPPPTPQSFPKLSLISSFDLSIDPTPPDMHTEPPSHSTSTGPSSSIDPPNVQAKQAVGLPVELEGRLKHISKEPPCETRGHKHRHRAEHEAADEGHARPPPPHSKYYMRQHKVVPYGSVPLKTYALTPCIWLRAQSFLIRRLTPCSGSKSNFIAGECLYLGDKEKEKLDTIKARRILSSAMAKCCPAQMRGPTPNGMYTNQYIYLLFSSCEPCQRQASGQHKFQVLQYELVVATLDLRPTASRSMLQTLQLSHNQLVLEQGFSFGEPMVLHLKSESHGQIEDLALCIDRKAFPSLRKCICLLPLQHQDGSCAIFVCCQVRT</sequence>
<evidence type="ECO:0000313" key="3">
    <source>
        <dbReference type="Proteomes" id="UP000237347"/>
    </source>
</evidence>
<feature type="compositionally biased region" description="Low complexity" evidence="1">
    <location>
        <begin position="209"/>
        <end position="226"/>
    </location>
</feature>
<dbReference type="EMBL" id="PKMF04000539">
    <property type="protein sequence ID" value="KAK7826734.1"/>
    <property type="molecule type" value="Genomic_DNA"/>
</dbReference>
<feature type="compositionally biased region" description="Basic and acidic residues" evidence="1">
    <location>
        <begin position="242"/>
        <end position="256"/>
    </location>
</feature>
<feature type="compositionally biased region" description="Low complexity" evidence="1">
    <location>
        <begin position="189"/>
        <end position="200"/>
    </location>
</feature>
<feature type="compositionally biased region" description="Basic and acidic residues" evidence="1">
    <location>
        <begin position="264"/>
        <end position="274"/>
    </location>
</feature>
<dbReference type="Proteomes" id="UP000237347">
    <property type="component" value="Unassembled WGS sequence"/>
</dbReference>
<evidence type="ECO:0000313" key="2">
    <source>
        <dbReference type="EMBL" id="KAK7826734.1"/>
    </source>
</evidence>